<dbReference type="CDD" id="cd01743">
    <property type="entry name" value="GATase1_Anthranilate_Synthase"/>
    <property type="match status" value="1"/>
</dbReference>
<comment type="similarity">
    <text evidence="3">In the C-terminal section; belongs to the anthranilate synthase component I family.</text>
</comment>
<dbReference type="GO" id="GO:0046820">
    <property type="term" value="F:4-amino-4-deoxychorismate synthase activity"/>
    <property type="evidence" value="ECO:0007669"/>
    <property type="project" value="UniProtKB-EC"/>
</dbReference>
<dbReference type="SUPFAM" id="SSF52317">
    <property type="entry name" value="Class I glutamine amidotransferase-like"/>
    <property type="match status" value="1"/>
</dbReference>
<dbReference type="InterPro" id="IPR029062">
    <property type="entry name" value="Class_I_gatase-like"/>
</dbReference>
<dbReference type="InterPro" id="IPR017926">
    <property type="entry name" value="GATASE"/>
</dbReference>
<dbReference type="Pfam" id="PF00425">
    <property type="entry name" value="Chorismate_bind"/>
    <property type="match status" value="1"/>
</dbReference>
<evidence type="ECO:0000256" key="9">
    <source>
        <dbReference type="ARBA" id="ARBA00031904"/>
    </source>
</evidence>
<protein>
    <recommendedName>
        <fullName evidence="4">aminodeoxychorismate synthase</fullName>
        <ecNumber evidence="4">2.6.1.85</ecNumber>
    </recommendedName>
    <alternativeName>
        <fullName evidence="8">Para-aminobenzoate synthase</fullName>
    </alternativeName>
    <alternativeName>
        <fullName evidence="9">p-aminobenzoic acid synthase</fullName>
    </alternativeName>
</protein>
<keyword evidence="5" id="KW-0808">Transferase</keyword>
<evidence type="ECO:0000259" key="11">
    <source>
        <dbReference type="Pfam" id="PF00117"/>
    </source>
</evidence>
<dbReference type="InterPro" id="IPR006805">
    <property type="entry name" value="Anth_synth_I_N"/>
</dbReference>
<evidence type="ECO:0000259" key="13">
    <source>
        <dbReference type="Pfam" id="PF04715"/>
    </source>
</evidence>
<dbReference type="Gene3D" id="3.40.50.880">
    <property type="match status" value="1"/>
</dbReference>
<feature type="compositionally biased region" description="Basic and acidic residues" evidence="10">
    <location>
        <begin position="404"/>
        <end position="414"/>
    </location>
</feature>
<evidence type="ECO:0000256" key="1">
    <source>
        <dbReference type="ARBA" id="ARBA00001000"/>
    </source>
</evidence>
<evidence type="ECO:0000256" key="3">
    <source>
        <dbReference type="ARBA" id="ARBA00005970"/>
    </source>
</evidence>
<dbReference type="InterPro" id="IPR005801">
    <property type="entry name" value="ADC_synthase"/>
</dbReference>
<evidence type="ECO:0000256" key="10">
    <source>
        <dbReference type="SAM" id="MobiDB-lite"/>
    </source>
</evidence>
<dbReference type="GO" id="GO:0005737">
    <property type="term" value="C:cytoplasm"/>
    <property type="evidence" value="ECO:0007669"/>
    <property type="project" value="TreeGrafter"/>
</dbReference>
<dbReference type="PRINTS" id="PR00097">
    <property type="entry name" value="ANTSNTHASEII"/>
</dbReference>
<reference evidence="14" key="1">
    <citation type="submission" date="2020-10" db="EMBL/GenBank/DDBJ databases">
        <title>Unveiling of a novel bifunctional photoreceptor, Dualchrome1, isolated from a cosmopolitan green alga.</title>
        <authorList>
            <person name="Suzuki S."/>
            <person name="Kawachi M."/>
        </authorList>
    </citation>
    <scope>NUCLEOTIDE SEQUENCE</scope>
    <source>
        <strain evidence="14">NIES 2893</strain>
    </source>
</reference>
<evidence type="ECO:0000313" key="15">
    <source>
        <dbReference type="Proteomes" id="UP000660262"/>
    </source>
</evidence>
<dbReference type="EMBL" id="BNJQ01000007">
    <property type="protein sequence ID" value="GHP04178.1"/>
    <property type="molecule type" value="Genomic_DNA"/>
</dbReference>
<dbReference type="UniPathway" id="UPA00077">
    <property type="reaction ID" value="UER00149"/>
</dbReference>
<evidence type="ECO:0000256" key="4">
    <source>
        <dbReference type="ARBA" id="ARBA00013139"/>
    </source>
</evidence>
<gene>
    <name evidence="14" type="ORF">PPROV_000293200</name>
</gene>
<evidence type="ECO:0000256" key="7">
    <source>
        <dbReference type="ARBA" id="ARBA00022962"/>
    </source>
</evidence>
<comment type="pathway">
    <text evidence="2">Cofactor biosynthesis; tetrahydrofolate biosynthesis; 4-aminobenzoate from chorismate: step 1/2.</text>
</comment>
<dbReference type="PRINTS" id="PR00096">
    <property type="entry name" value="GATASE"/>
</dbReference>
<accession>A0A830HBR1</accession>
<dbReference type="GO" id="GO:0046656">
    <property type="term" value="P:folic acid biosynthetic process"/>
    <property type="evidence" value="ECO:0007669"/>
    <property type="project" value="UniProtKB-KW"/>
</dbReference>
<evidence type="ECO:0000259" key="12">
    <source>
        <dbReference type="Pfam" id="PF00425"/>
    </source>
</evidence>
<keyword evidence="7" id="KW-0315">Glutamine amidotransferase</keyword>
<evidence type="ECO:0000256" key="6">
    <source>
        <dbReference type="ARBA" id="ARBA00022909"/>
    </source>
</evidence>
<keyword evidence="6" id="KW-0289">Folate biosynthesis</keyword>
<dbReference type="GO" id="GO:0008153">
    <property type="term" value="P:4-aminobenzoate biosynthetic process"/>
    <property type="evidence" value="ECO:0007669"/>
    <property type="project" value="TreeGrafter"/>
</dbReference>
<feature type="domain" description="Chorismate-utilising enzyme C-terminal" evidence="12">
    <location>
        <begin position="599"/>
        <end position="858"/>
    </location>
</feature>
<dbReference type="InterPro" id="IPR006221">
    <property type="entry name" value="TrpG/PapA_dom"/>
</dbReference>
<evidence type="ECO:0000256" key="5">
    <source>
        <dbReference type="ARBA" id="ARBA00022679"/>
    </source>
</evidence>
<dbReference type="Proteomes" id="UP000660262">
    <property type="component" value="Unassembled WGS sequence"/>
</dbReference>
<evidence type="ECO:0000256" key="2">
    <source>
        <dbReference type="ARBA" id="ARBA00005009"/>
    </source>
</evidence>
<feature type="compositionally biased region" description="Acidic residues" evidence="10">
    <location>
        <begin position="429"/>
        <end position="440"/>
    </location>
</feature>
<dbReference type="AlphaFoldDB" id="A0A830HBR1"/>
<evidence type="ECO:0000256" key="8">
    <source>
        <dbReference type="ARBA" id="ARBA00031329"/>
    </source>
</evidence>
<dbReference type="NCBIfam" id="TIGR00566">
    <property type="entry name" value="trpG_papA"/>
    <property type="match status" value="1"/>
</dbReference>
<dbReference type="PANTHER" id="PTHR11236:SF18">
    <property type="entry name" value="AMINODEOXYCHORISMATE SYNTHASE"/>
    <property type="match status" value="1"/>
</dbReference>
<dbReference type="EC" id="2.6.1.85" evidence="4"/>
<dbReference type="InterPro" id="IPR015890">
    <property type="entry name" value="Chorismate_C"/>
</dbReference>
<evidence type="ECO:0000313" key="14">
    <source>
        <dbReference type="EMBL" id="GHP04178.1"/>
    </source>
</evidence>
<dbReference type="PANTHER" id="PTHR11236">
    <property type="entry name" value="AMINOBENZOATE/ANTHRANILATE SYNTHASE"/>
    <property type="match status" value="1"/>
</dbReference>
<keyword evidence="15" id="KW-1185">Reference proteome</keyword>
<dbReference type="GO" id="GO:0000162">
    <property type="term" value="P:L-tryptophan biosynthetic process"/>
    <property type="evidence" value="ECO:0007669"/>
    <property type="project" value="TreeGrafter"/>
</dbReference>
<feature type="domain" description="Anthranilate synthase component I N-terminal" evidence="13">
    <location>
        <begin position="320"/>
        <end position="373"/>
    </location>
</feature>
<proteinExistence type="inferred from homology"/>
<dbReference type="Pfam" id="PF00117">
    <property type="entry name" value="GATase"/>
    <property type="match status" value="1"/>
</dbReference>
<feature type="domain" description="Glutamine amidotransferase" evidence="11">
    <location>
        <begin position="78"/>
        <end position="274"/>
    </location>
</feature>
<comment type="catalytic activity">
    <reaction evidence="1">
        <text>chorismate + L-glutamine = 4-amino-4-deoxychorismate + L-glutamate</text>
        <dbReference type="Rhea" id="RHEA:11672"/>
        <dbReference type="ChEBI" id="CHEBI:29748"/>
        <dbReference type="ChEBI" id="CHEBI:29985"/>
        <dbReference type="ChEBI" id="CHEBI:58359"/>
        <dbReference type="ChEBI" id="CHEBI:58406"/>
        <dbReference type="EC" id="2.6.1.85"/>
    </reaction>
</comment>
<dbReference type="Pfam" id="PF04715">
    <property type="entry name" value="Anth_synt_I_N"/>
    <property type="match status" value="1"/>
</dbReference>
<feature type="region of interest" description="Disordered" evidence="10">
    <location>
        <begin position="402"/>
        <end position="442"/>
    </location>
</feature>
<name>A0A830HBR1_9CHLO</name>
<organism evidence="14 15">
    <name type="scientific">Pycnococcus provasolii</name>
    <dbReference type="NCBI Taxonomy" id="41880"/>
    <lineage>
        <taxon>Eukaryota</taxon>
        <taxon>Viridiplantae</taxon>
        <taxon>Chlorophyta</taxon>
        <taxon>Pseudoscourfieldiophyceae</taxon>
        <taxon>Pseudoscourfieldiales</taxon>
        <taxon>Pycnococcaceae</taxon>
        <taxon>Pycnococcus</taxon>
    </lineage>
</organism>
<dbReference type="SUPFAM" id="SSF56322">
    <property type="entry name" value="ADC synthase"/>
    <property type="match status" value="1"/>
</dbReference>
<dbReference type="GO" id="GO:0046654">
    <property type="term" value="P:tetrahydrofolate biosynthetic process"/>
    <property type="evidence" value="ECO:0007669"/>
    <property type="project" value="UniProtKB-UniPathway"/>
</dbReference>
<sequence length="889" mass="95380">MSTSSLPSSSGVAGVASGDGSSSLSSLTAHADGHALGMGLARDSRDSRHPLGMMDSSVVGVRHGCGVSSSSENPLHILLIDNYDSYSYNLAQTLASANHATMPTVITNDAMTFDELDHFVKNNNVHAVVVSPGPGTPSNHKDVGVCRAIFERSSNLPLLGVCLGHQILGHVHGAAVAHTTPRETPHHGRISRIKHDGTHDELFRGIGETDVVRYHSLCIHVNSQQAMDALVPTAWTEDGVIMAMRHRTRPHHGVQFHPESVLTTDGATMIRNFVDYVRGYWAHPNRATTTLDGNVIAAVEDVLLTSPDSAPPHGNGVWPLASMQFLGGLVGYLGYELGDDGTMETDMPGSTEEGGLPDSVLQFADRWVAVDHQPCDGTRAAAYVFALIPECASASTAPCSAMESSEHRGRDTGHSVRAQPSPANAAENDGGEDDDNEDDDDRRAHGIFFRSAFDDEEIKRARVRQMEWIEDVAHSITRIAAGWKKKLMSAVGDGDASVVIPDSEPPKSPPFIPRRSQAQYEEDVRTCQAFLREGESYELCLTTQMTRSPVHPSDWRPHSTLAKAMCGEETGPLATALTRRATSPHDIHRDDDDAEYMWLASCYHRLRRLNPAPYAAFLSAGVSPAGSRDAAPVMLCSSPELFLRLGRDGTLEARPIKGTAARIPNDTARDHAVAMELVNSEKDRAENLMICDLLRNDLGRVCDVATVHVPAFAKLESYATVHQLVSVVKGRRRGDVGPAECVRCAFPPGSMTGAPKRRSVALLRDVEGAPVRESPGKGIAGGRLRGVYSGSVGYFSLPIADDALGVPPMIDAARGASFCLNVVIRTAVAAAGKLHIGAGGAITVLSDPHEEWEEVRLKAERLLRAVASADAGANPDESTSVHLSTDVAW</sequence>
<comment type="caution">
    <text evidence="14">The sequence shown here is derived from an EMBL/GenBank/DDBJ whole genome shotgun (WGS) entry which is preliminary data.</text>
</comment>
<dbReference type="Gene3D" id="3.60.120.10">
    <property type="entry name" value="Anthranilate synthase"/>
    <property type="match status" value="1"/>
</dbReference>
<dbReference type="InterPro" id="IPR019999">
    <property type="entry name" value="Anth_synth_I-like"/>
</dbReference>
<dbReference type="OrthoDB" id="64220at2759"/>
<dbReference type="PROSITE" id="PS51273">
    <property type="entry name" value="GATASE_TYPE_1"/>
    <property type="match status" value="1"/>
</dbReference>
<feature type="region of interest" description="Disordered" evidence="10">
    <location>
        <begin position="870"/>
        <end position="889"/>
    </location>
</feature>
<dbReference type="PRINTS" id="PR00099">
    <property type="entry name" value="CPSGATASE"/>
</dbReference>